<dbReference type="PANTHER" id="PTHR46799:SF2">
    <property type="entry name" value="HOMEOBOX DOMAIN-CONTAINING PROTEIN"/>
    <property type="match status" value="1"/>
</dbReference>
<evidence type="ECO:0000313" key="11">
    <source>
        <dbReference type="Proteomes" id="UP000694892"/>
    </source>
</evidence>
<evidence type="ECO:0000256" key="4">
    <source>
        <dbReference type="ARBA" id="ARBA00023242"/>
    </source>
</evidence>
<evidence type="ECO:0000256" key="8">
    <source>
        <dbReference type="SAM" id="MobiDB-lite"/>
    </source>
</evidence>
<evidence type="ECO:0000256" key="5">
    <source>
        <dbReference type="ARBA" id="ARBA00038351"/>
    </source>
</evidence>
<dbReference type="Pfam" id="PF00046">
    <property type="entry name" value="Homeodomain"/>
    <property type="match status" value="1"/>
</dbReference>
<name>A0A974BV39_XENLA</name>
<dbReference type="SMART" id="SM00389">
    <property type="entry name" value="HOX"/>
    <property type="match status" value="1"/>
</dbReference>
<feature type="compositionally biased region" description="Basic and acidic residues" evidence="8">
    <location>
        <begin position="140"/>
        <end position="167"/>
    </location>
</feature>
<dbReference type="PROSITE" id="PS50071">
    <property type="entry name" value="HOMEOBOX_2"/>
    <property type="match status" value="1"/>
</dbReference>
<dbReference type="SUPFAM" id="SSF46689">
    <property type="entry name" value="Homeodomain-like"/>
    <property type="match status" value="1"/>
</dbReference>
<keyword evidence="3 6" id="KW-0371">Homeobox</keyword>
<proteinExistence type="inferred from homology"/>
<evidence type="ECO:0000256" key="2">
    <source>
        <dbReference type="ARBA" id="ARBA00023125"/>
    </source>
</evidence>
<dbReference type="InterPro" id="IPR009057">
    <property type="entry name" value="Homeodomain-like_sf"/>
</dbReference>
<evidence type="ECO:0000256" key="1">
    <source>
        <dbReference type="ARBA" id="ARBA00004123"/>
    </source>
</evidence>
<comment type="similarity">
    <text evidence="5">Belongs to the paired homeobox family. Unc-4 subfamily.</text>
</comment>
<sequence>MGVMCAVIAALTYEKGLQVSEMAGGKNLMYNPGQLMSPLPMGSHIYSPIFSNAHKSALLISAQRRRLSFCGVPDEVLPLKQRRPRANYSSWQRQELEKVFQATHYPDVFTREALELWLDLIEARVQVWFQNCRAKMQRQMKRDGHLHRNPEDKVHVDTQGCEGRDPKAPNTLKDKKHKSTKQEEKESYRSCSIAMVRVKALVHQEEIQSSGLRIQKESAENLEEASAPNLPAEMKHVKL</sequence>
<dbReference type="GO" id="GO:0010468">
    <property type="term" value="P:regulation of gene expression"/>
    <property type="evidence" value="ECO:0007669"/>
    <property type="project" value="TreeGrafter"/>
</dbReference>
<dbReference type="CDD" id="cd00086">
    <property type="entry name" value="homeodomain"/>
    <property type="match status" value="1"/>
</dbReference>
<dbReference type="GO" id="GO:0005634">
    <property type="term" value="C:nucleus"/>
    <property type="evidence" value="ECO:0007669"/>
    <property type="project" value="UniProtKB-SubCell"/>
</dbReference>
<gene>
    <name evidence="10" type="ORF">XELAEV_18047555mg</name>
</gene>
<evidence type="ECO:0000256" key="6">
    <source>
        <dbReference type="PROSITE-ProRule" id="PRU00108"/>
    </source>
</evidence>
<evidence type="ECO:0000256" key="3">
    <source>
        <dbReference type="ARBA" id="ARBA00023155"/>
    </source>
</evidence>
<organism evidence="10 11">
    <name type="scientific">Xenopus laevis</name>
    <name type="common">African clawed frog</name>
    <dbReference type="NCBI Taxonomy" id="8355"/>
    <lineage>
        <taxon>Eukaryota</taxon>
        <taxon>Metazoa</taxon>
        <taxon>Chordata</taxon>
        <taxon>Craniata</taxon>
        <taxon>Vertebrata</taxon>
        <taxon>Euteleostomi</taxon>
        <taxon>Amphibia</taxon>
        <taxon>Batrachia</taxon>
        <taxon>Anura</taxon>
        <taxon>Pipoidea</taxon>
        <taxon>Pipidae</taxon>
        <taxon>Xenopodinae</taxon>
        <taxon>Xenopus</taxon>
        <taxon>Xenopus</taxon>
    </lineage>
</organism>
<dbReference type="Proteomes" id="UP000694892">
    <property type="component" value="Chromosome 9_10S"/>
</dbReference>
<dbReference type="InterPro" id="IPR001356">
    <property type="entry name" value="HD"/>
</dbReference>
<dbReference type="AlphaFoldDB" id="A0A974BV39"/>
<dbReference type="PANTHER" id="PTHR46799">
    <property type="entry name" value="HOMEOBOX PROTEIN UNC-4 HOMOLOG"/>
    <property type="match status" value="1"/>
</dbReference>
<dbReference type="GO" id="GO:1990837">
    <property type="term" value="F:sequence-specific double-stranded DNA binding"/>
    <property type="evidence" value="ECO:0007669"/>
    <property type="project" value="TreeGrafter"/>
</dbReference>
<keyword evidence="2 6" id="KW-0238">DNA-binding</keyword>
<evidence type="ECO:0000256" key="7">
    <source>
        <dbReference type="RuleBase" id="RU000682"/>
    </source>
</evidence>
<feature type="region of interest" description="Disordered" evidence="8">
    <location>
        <begin position="140"/>
        <end position="186"/>
    </location>
</feature>
<evidence type="ECO:0000313" key="10">
    <source>
        <dbReference type="EMBL" id="OCT61528.1"/>
    </source>
</evidence>
<feature type="DNA-binding region" description="Homeobox" evidence="6">
    <location>
        <begin position="81"/>
        <end position="140"/>
    </location>
</feature>
<feature type="region of interest" description="Disordered" evidence="8">
    <location>
        <begin position="218"/>
        <end position="239"/>
    </location>
</feature>
<reference evidence="11" key="1">
    <citation type="journal article" date="2016" name="Nature">
        <title>Genome evolution in the allotetraploid frog Xenopus laevis.</title>
        <authorList>
            <person name="Session A.M."/>
            <person name="Uno Y."/>
            <person name="Kwon T."/>
            <person name="Chapman J.A."/>
            <person name="Toyoda A."/>
            <person name="Takahashi S."/>
            <person name="Fukui A."/>
            <person name="Hikosaka A."/>
            <person name="Suzuki A."/>
            <person name="Kondo M."/>
            <person name="van Heeringen S.J."/>
            <person name="Quigley I."/>
            <person name="Heinz S."/>
            <person name="Ogino H."/>
            <person name="Ochi H."/>
            <person name="Hellsten U."/>
            <person name="Lyons J.B."/>
            <person name="Simakov O."/>
            <person name="Putnam N."/>
            <person name="Stites J."/>
            <person name="Kuroki Y."/>
            <person name="Tanaka T."/>
            <person name="Michiue T."/>
            <person name="Watanabe M."/>
            <person name="Bogdanovic O."/>
            <person name="Lister R."/>
            <person name="Georgiou G."/>
            <person name="Paranjpe S.S."/>
            <person name="van Kruijsbergen I."/>
            <person name="Shu S."/>
            <person name="Carlson J."/>
            <person name="Kinoshita T."/>
            <person name="Ohta Y."/>
            <person name="Mawaribuchi S."/>
            <person name="Jenkins J."/>
            <person name="Grimwood J."/>
            <person name="Schmutz J."/>
            <person name="Mitros T."/>
            <person name="Mozaffari S.V."/>
            <person name="Suzuki Y."/>
            <person name="Haramoto Y."/>
            <person name="Yamamoto T.S."/>
            <person name="Takagi C."/>
            <person name="Heald R."/>
            <person name="Miller K."/>
            <person name="Haudenschild C."/>
            <person name="Kitzman J."/>
            <person name="Nakayama T."/>
            <person name="Izutsu Y."/>
            <person name="Robert J."/>
            <person name="Fortriede J."/>
            <person name="Burns K."/>
            <person name="Lotay V."/>
            <person name="Karimi K."/>
            <person name="Yasuoka Y."/>
            <person name="Dichmann D.S."/>
            <person name="Flajnik M.F."/>
            <person name="Houston D.W."/>
            <person name="Shendure J."/>
            <person name="DuPasquier L."/>
            <person name="Vize P.D."/>
            <person name="Zorn A.M."/>
            <person name="Ito M."/>
            <person name="Marcotte E.M."/>
            <person name="Wallingford J.B."/>
            <person name="Ito Y."/>
            <person name="Asashima M."/>
            <person name="Ueno N."/>
            <person name="Matsuda Y."/>
            <person name="Veenstra G.J."/>
            <person name="Fujiyama A."/>
            <person name="Harland R.M."/>
            <person name="Taira M."/>
            <person name="Rokhsar D.S."/>
        </authorList>
    </citation>
    <scope>NUCLEOTIDE SEQUENCE [LARGE SCALE GENOMIC DNA]</scope>
    <source>
        <strain evidence="11">J</strain>
    </source>
</reference>
<feature type="domain" description="Homeobox" evidence="9">
    <location>
        <begin position="79"/>
        <end position="139"/>
    </location>
</feature>
<evidence type="ECO:0000259" key="9">
    <source>
        <dbReference type="PROSITE" id="PS50071"/>
    </source>
</evidence>
<keyword evidence="4 6" id="KW-0539">Nucleus</keyword>
<dbReference type="EMBL" id="CM004483">
    <property type="protein sequence ID" value="OCT61528.1"/>
    <property type="molecule type" value="Genomic_DNA"/>
</dbReference>
<accession>A0A974BV39</accession>
<comment type="subcellular location">
    <subcellularLocation>
        <location evidence="1 6 7">Nucleus</location>
    </subcellularLocation>
</comment>
<dbReference type="Gene3D" id="1.10.10.60">
    <property type="entry name" value="Homeodomain-like"/>
    <property type="match status" value="1"/>
</dbReference>
<protein>
    <recommendedName>
        <fullName evidence="9">Homeobox domain-containing protein</fullName>
    </recommendedName>
</protein>
<dbReference type="FunFam" id="1.10.10.60:FF:000679">
    <property type="entry name" value="Homeobox protein aristaless"/>
    <property type="match status" value="1"/>
</dbReference>